<accession>A0ABV9JRF2</accession>
<dbReference type="Proteomes" id="UP001595962">
    <property type="component" value="Unassembled WGS sequence"/>
</dbReference>
<protein>
    <recommendedName>
        <fullName evidence="6 10">UDP-glucose 4-epimerase</fullName>
        <ecNumber evidence="5 10">5.1.3.2</ecNumber>
    </recommendedName>
</protein>
<comment type="caution">
    <text evidence="12">The sequence shown here is derived from an EMBL/GenBank/DDBJ whole genome shotgun (WGS) entry which is preliminary data.</text>
</comment>
<dbReference type="Pfam" id="PF01370">
    <property type="entry name" value="Epimerase"/>
    <property type="match status" value="1"/>
</dbReference>
<gene>
    <name evidence="12" type="primary">galE</name>
    <name evidence="12" type="ORF">ACFO3I_17605</name>
</gene>
<evidence type="ECO:0000259" key="11">
    <source>
        <dbReference type="Pfam" id="PF01370"/>
    </source>
</evidence>
<evidence type="ECO:0000256" key="4">
    <source>
        <dbReference type="ARBA" id="ARBA00007637"/>
    </source>
</evidence>
<comment type="similarity">
    <text evidence="4 10">Belongs to the NAD(P)-dependent epimerase/dehydratase family.</text>
</comment>
<comment type="pathway">
    <text evidence="3 10">Carbohydrate metabolism; galactose metabolism.</text>
</comment>
<dbReference type="RefSeq" id="WP_377336289.1">
    <property type="nucleotide sequence ID" value="NZ_JBHSGB010000017.1"/>
</dbReference>
<evidence type="ECO:0000256" key="10">
    <source>
        <dbReference type="RuleBase" id="RU366046"/>
    </source>
</evidence>
<dbReference type="EC" id="5.1.3.2" evidence="5 10"/>
<dbReference type="CDD" id="cd05247">
    <property type="entry name" value="UDP_G4E_1_SDR_e"/>
    <property type="match status" value="1"/>
</dbReference>
<dbReference type="PANTHER" id="PTHR43725">
    <property type="entry name" value="UDP-GLUCOSE 4-EPIMERASE"/>
    <property type="match status" value="1"/>
</dbReference>
<dbReference type="EMBL" id="JBHSGB010000017">
    <property type="protein sequence ID" value="MFC4656838.1"/>
    <property type="molecule type" value="Genomic_DNA"/>
</dbReference>
<evidence type="ECO:0000256" key="3">
    <source>
        <dbReference type="ARBA" id="ARBA00004947"/>
    </source>
</evidence>
<evidence type="ECO:0000256" key="6">
    <source>
        <dbReference type="ARBA" id="ARBA00018569"/>
    </source>
</evidence>
<dbReference type="Gene3D" id="3.90.25.10">
    <property type="entry name" value="UDP-galactose 4-epimerase, domain 1"/>
    <property type="match status" value="1"/>
</dbReference>
<comment type="catalytic activity">
    <reaction evidence="1 10">
        <text>UDP-alpha-D-glucose = UDP-alpha-D-galactose</text>
        <dbReference type="Rhea" id="RHEA:22168"/>
        <dbReference type="ChEBI" id="CHEBI:58885"/>
        <dbReference type="ChEBI" id="CHEBI:66914"/>
        <dbReference type="EC" id="5.1.3.2"/>
    </reaction>
</comment>
<keyword evidence="8" id="KW-0299">Galactose metabolism</keyword>
<sequence length="341" mass="37311">MKKVLVTGGAGYIGSHTILALLKAGYQVVSFDNYCNSSPQALQRVKTLAAADDNALVVEQGDILDAARLKEVFVAHQPAVVIHFAGLKAVGESVRLPLNYYQTNVAGTLILCQVMQEAGCTDLVFSSSATVYRPEQQMPLSEEKDRFAVNPYGQSKLMVEYILEDFAKANPEWNIALLRYFNPVGADVSGQIGEDPNGLPNNLMPFISQVAVGKLDKLSIFGDDYPTPDGTGVRDYIHVSDLADGHLAAMRYLESKPGLEAFNLGSGAGHSVLEIVKTFEQVNQVSVPYQIVERRPGDAPVSYACPDKSLHLLGWKTKKTLVDMVRDSWNWQKQNPNGYTS</sequence>
<evidence type="ECO:0000256" key="5">
    <source>
        <dbReference type="ARBA" id="ARBA00013189"/>
    </source>
</evidence>
<evidence type="ECO:0000256" key="1">
    <source>
        <dbReference type="ARBA" id="ARBA00000083"/>
    </source>
</evidence>
<dbReference type="GO" id="GO:0003978">
    <property type="term" value="F:UDP-glucose 4-epimerase activity"/>
    <property type="evidence" value="ECO:0007669"/>
    <property type="project" value="UniProtKB-EC"/>
</dbReference>
<feature type="domain" description="NAD-dependent epimerase/dehydratase" evidence="11">
    <location>
        <begin position="4"/>
        <end position="265"/>
    </location>
</feature>
<dbReference type="NCBIfam" id="NF007956">
    <property type="entry name" value="PRK10675.1"/>
    <property type="match status" value="1"/>
</dbReference>
<name>A0ABV9JRF2_9GAMM</name>
<keyword evidence="9 10" id="KW-0413">Isomerase</keyword>
<dbReference type="InterPro" id="IPR005886">
    <property type="entry name" value="UDP_G4E"/>
</dbReference>
<organism evidence="12 13">
    <name type="scientific">Rheinheimera marina</name>
    <dbReference type="NCBI Taxonomy" id="1774958"/>
    <lineage>
        <taxon>Bacteria</taxon>
        <taxon>Pseudomonadati</taxon>
        <taxon>Pseudomonadota</taxon>
        <taxon>Gammaproteobacteria</taxon>
        <taxon>Chromatiales</taxon>
        <taxon>Chromatiaceae</taxon>
        <taxon>Rheinheimera</taxon>
    </lineage>
</organism>
<dbReference type="PANTHER" id="PTHR43725:SF47">
    <property type="entry name" value="UDP-GLUCOSE 4-EPIMERASE"/>
    <property type="match status" value="1"/>
</dbReference>
<reference evidence="13" key="1">
    <citation type="journal article" date="2019" name="Int. J. Syst. Evol. Microbiol.">
        <title>The Global Catalogue of Microorganisms (GCM) 10K type strain sequencing project: providing services to taxonomists for standard genome sequencing and annotation.</title>
        <authorList>
            <consortium name="The Broad Institute Genomics Platform"/>
            <consortium name="The Broad Institute Genome Sequencing Center for Infectious Disease"/>
            <person name="Wu L."/>
            <person name="Ma J."/>
        </authorList>
    </citation>
    <scope>NUCLEOTIDE SEQUENCE [LARGE SCALE GENOMIC DNA]</scope>
    <source>
        <strain evidence="13">DT28</strain>
    </source>
</reference>
<evidence type="ECO:0000256" key="2">
    <source>
        <dbReference type="ARBA" id="ARBA00001911"/>
    </source>
</evidence>
<comment type="cofactor">
    <cofactor evidence="2 10">
        <name>NAD(+)</name>
        <dbReference type="ChEBI" id="CHEBI:57540"/>
    </cofactor>
</comment>
<dbReference type="Gene3D" id="3.40.50.720">
    <property type="entry name" value="NAD(P)-binding Rossmann-like Domain"/>
    <property type="match status" value="1"/>
</dbReference>
<dbReference type="SUPFAM" id="SSF51735">
    <property type="entry name" value="NAD(P)-binding Rossmann-fold domains"/>
    <property type="match status" value="1"/>
</dbReference>
<evidence type="ECO:0000313" key="12">
    <source>
        <dbReference type="EMBL" id="MFC4656838.1"/>
    </source>
</evidence>
<dbReference type="NCBIfam" id="TIGR01179">
    <property type="entry name" value="galE"/>
    <property type="match status" value="1"/>
</dbReference>
<evidence type="ECO:0000256" key="7">
    <source>
        <dbReference type="ARBA" id="ARBA00023027"/>
    </source>
</evidence>
<comment type="subunit">
    <text evidence="10">Homodimer.</text>
</comment>
<dbReference type="InterPro" id="IPR036291">
    <property type="entry name" value="NAD(P)-bd_dom_sf"/>
</dbReference>
<proteinExistence type="inferred from homology"/>
<evidence type="ECO:0000256" key="9">
    <source>
        <dbReference type="ARBA" id="ARBA00023235"/>
    </source>
</evidence>
<evidence type="ECO:0000256" key="8">
    <source>
        <dbReference type="ARBA" id="ARBA00023144"/>
    </source>
</evidence>
<keyword evidence="7 10" id="KW-0520">NAD</keyword>
<evidence type="ECO:0000313" key="13">
    <source>
        <dbReference type="Proteomes" id="UP001595962"/>
    </source>
</evidence>
<dbReference type="InterPro" id="IPR001509">
    <property type="entry name" value="Epimerase_deHydtase"/>
</dbReference>
<keyword evidence="13" id="KW-1185">Reference proteome</keyword>
<keyword evidence="10" id="KW-0119">Carbohydrate metabolism</keyword>